<name>A0A9W6J7D1_9HYPH</name>
<evidence type="ECO:0000313" key="3">
    <source>
        <dbReference type="EMBL" id="GLK70658.1"/>
    </source>
</evidence>
<dbReference type="Gene3D" id="3.40.30.10">
    <property type="entry name" value="Glutaredoxin"/>
    <property type="match status" value="1"/>
</dbReference>
<keyword evidence="1" id="KW-0732">Signal</keyword>
<dbReference type="PANTHER" id="PTHR10438">
    <property type="entry name" value="THIOREDOXIN"/>
    <property type="match status" value="1"/>
</dbReference>
<dbReference type="InterPro" id="IPR050620">
    <property type="entry name" value="Thioredoxin_H-type-like"/>
</dbReference>
<dbReference type="EMBL" id="BSFJ01000004">
    <property type="protein sequence ID" value="GLK70658.1"/>
    <property type="molecule type" value="Genomic_DNA"/>
</dbReference>
<feature type="signal peptide" evidence="1">
    <location>
        <begin position="1"/>
        <end position="23"/>
    </location>
</feature>
<dbReference type="CDD" id="cd02947">
    <property type="entry name" value="TRX_family"/>
    <property type="match status" value="1"/>
</dbReference>
<dbReference type="Pfam" id="PF00085">
    <property type="entry name" value="Thioredoxin"/>
    <property type="match status" value="1"/>
</dbReference>
<dbReference type="SUPFAM" id="SSF52833">
    <property type="entry name" value="Thioredoxin-like"/>
    <property type="match status" value="1"/>
</dbReference>
<dbReference type="InterPro" id="IPR013766">
    <property type="entry name" value="Thioredoxin_domain"/>
</dbReference>
<evidence type="ECO:0000259" key="2">
    <source>
        <dbReference type="PROSITE" id="PS51352"/>
    </source>
</evidence>
<accession>A0A9W6J7D1</accession>
<dbReference type="AlphaFoldDB" id="A0A9W6J7D1"/>
<organism evidence="3 4">
    <name type="scientific">Ancylobacter dichloromethanicus</name>
    <dbReference type="NCBI Taxonomy" id="518825"/>
    <lineage>
        <taxon>Bacteria</taxon>
        <taxon>Pseudomonadati</taxon>
        <taxon>Pseudomonadota</taxon>
        <taxon>Alphaproteobacteria</taxon>
        <taxon>Hyphomicrobiales</taxon>
        <taxon>Xanthobacteraceae</taxon>
        <taxon>Ancylobacter</taxon>
    </lineage>
</organism>
<dbReference type="InterPro" id="IPR036249">
    <property type="entry name" value="Thioredoxin-like_sf"/>
</dbReference>
<evidence type="ECO:0000256" key="1">
    <source>
        <dbReference type="SAM" id="SignalP"/>
    </source>
</evidence>
<reference evidence="3" key="1">
    <citation type="journal article" date="2014" name="Int. J. Syst. Evol. Microbiol.">
        <title>Complete genome sequence of Corynebacterium casei LMG S-19264T (=DSM 44701T), isolated from a smear-ripened cheese.</title>
        <authorList>
            <consortium name="US DOE Joint Genome Institute (JGI-PGF)"/>
            <person name="Walter F."/>
            <person name="Albersmeier A."/>
            <person name="Kalinowski J."/>
            <person name="Ruckert C."/>
        </authorList>
    </citation>
    <scope>NUCLEOTIDE SEQUENCE</scope>
    <source>
        <strain evidence="3">VKM B-2484</strain>
    </source>
</reference>
<dbReference type="RefSeq" id="WP_213374194.1">
    <property type="nucleotide sequence ID" value="NZ_BSFJ01000004.1"/>
</dbReference>
<proteinExistence type="predicted"/>
<reference evidence="3" key="2">
    <citation type="submission" date="2023-01" db="EMBL/GenBank/DDBJ databases">
        <authorList>
            <person name="Sun Q."/>
            <person name="Evtushenko L."/>
        </authorList>
    </citation>
    <scope>NUCLEOTIDE SEQUENCE</scope>
    <source>
        <strain evidence="3">VKM B-2484</strain>
    </source>
</reference>
<feature type="chain" id="PRO_5040858468" description="Thioredoxin domain-containing protein" evidence="1">
    <location>
        <begin position="24"/>
        <end position="132"/>
    </location>
</feature>
<sequence length="132" mass="14176">MPSIKLLSTIMFMIGLSFAPAGAALAASQAPYTQQAFAASQQDGKPILVDIAASWCPVCAKQHPIIDDLATNPSFKDLVIYKVDFDTQKDVVRSFGAKMQSTLIVFRGSKEKGRSVGDTNPDSIKALLEKAN</sequence>
<feature type="domain" description="Thioredoxin" evidence="2">
    <location>
        <begin position="19"/>
        <end position="132"/>
    </location>
</feature>
<keyword evidence="4" id="KW-1185">Reference proteome</keyword>
<dbReference type="Proteomes" id="UP001143370">
    <property type="component" value="Unassembled WGS sequence"/>
</dbReference>
<comment type="caution">
    <text evidence="3">The sequence shown here is derived from an EMBL/GenBank/DDBJ whole genome shotgun (WGS) entry which is preliminary data.</text>
</comment>
<dbReference type="PROSITE" id="PS51352">
    <property type="entry name" value="THIOREDOXIN_2"/>
    <property type="match status" value="1"/>
</dbReference>
<evidence type="ECO:0000313" key="4">
    <source>
        <dbReference type="Proteomes" id="UP001143370"/>
    </source>
</evidence>
<gene>
    <name evidence="3" type="ORF">GCM10017643_07730</name>
</gene>
<dbReference type="PANTHER" id="PTHR10438:SF468">
    <property type="entry name" value="THIOREDOXIN-1-RELATED"/>
    <property type="match status" value="1"/>
</dbReference>
<protein>
    <recommendedName>
        <fullName evidence="2">Thioredoxin domain-containing protein</fullName>
    </recommendedName>
</protein>